<evidence type="ECO:0000256" key="5">
    <source>
        <dbReference type="ARBA" id="ARBA00022679"/>
    </source>
</evidence>
<evidence type="ECO:0000256" key="10">
    <source>
        <dbReference type="ARBA" id="ARBA00023136"/>
    </source>
</evidence>
<keyword evidence="4 12" id="KW-0328">Glycosyltransferase</keyword>
<organism evidence="15 16">
    <name type="scientific">Atta colombica</name>
    <dbReference type="NCBI Taxonomy" id="520822"/>
    <lineage>
        <taxon>Eukaryota</taxon>
        <taxon>Metazoa</taxon>
        <taxon>Ecdysozoa</taxon>
        <taxon>Arthropoda</taxon>
        <taxon>Hexapoda</taxon>
        <taxon>Insecta</taxon>
        <taxon>Pterygota</taxon>
        <taxon>Neoptera</taxon>
        <taxon>Endopterygota</taxon>
        <taxon>Hymenoptera</taxon>
        <taxon>Apocrita</taxon>
        <taxon>Aculeata</taxon>
        <taxon>Formicoidea</taxon>
        <taxon>Formicidae</taxon>
        <taxon>Myrmicinae</taxon>
        <taxon>Atta</taxon>
    </lineage>
</organism>
<protein>
    <recommendedName>
        <fullName evidence="12">Fucosyltransferase</fullName>
        <ecNumber evidence="12">2.4.1.-</ecNumber>
    </recommendedName>
</protein>
<evidence type="ECO:0000256" key="9">
    <source>
        <dbReference type="ARBA" id="ARBA00023034"/>
    </source>
</evidence>
<evidence type="ECO:0000259" key="14">
    <source>
        <dbReference type="Pfam" id="PF17039"/>
    </source>
</evidence>
<evidence type="ECO:0000313" key="15">
    <source>
        <dbReference type="EMBL" id="KYM81987.1"/>
    </source>
</evidence>
<dbReference type="InterPro" id="IPR031481">
    <property type="entry name" value="Glyco_tran_10_N"/>
</dbReference>
<proteinExistence type="inferred from homology"/>
<keyword evidence="5 12" id="KW-0808">Transferase</keyword>
<dbReference type="PANTHER" id="PTHR48438">
    <property type="entry name" value="ALPHA-(1,3)-FUCOSYLTRANSFERASE C-RELATED"/>
    <property type="match status" value="1"/>
</dbReference>
<evidence type="ECO:0000256" key="11">
    <source>
        <dbReference type="ARBA" id="ARBA00023180"/>
    </source>
</evidence>
<accession>A0A195BCP2</accession>
<dbReference type="EC" id="2.4.1.-" evidence="12"/>
<dbReference type="FunFam" id="3.40.50.11660:FF:000004">
    <property type="entry name" value="Glycoprotein 3-alpha-L-fucosyltransferase A"/>
    <property type="match status" value="1"/>
</dbReference>
<gene>
    <name evidence="15" type="ORF">ALC53_07535</name>
</gene>
<dbReference type="InterPro" id="IPR001503">
    <property type="entry name" value="Glyco_trans_10"/>
</dbReference>
<sequence>MALPRFSLKRYFFYVLCLTGTLIVLLNLLREDEIWHSMRPHPSQPQAVRVTGDMPKINRCESHHYYLIMEKIVNYIKTDISTVPIVIANRYRFGRKWNKNETRLAFEIEEADDASITHSGASEEKTFVRGNKLKVLNINGTVSLGENSINQDPSRRPWYMKGGTRRPYPAIRTRNTGRRLAQLWPEEAAYDDRVTNQLMFVPSDYNKTGSEHPLKKIMIPHGMAEAKIGPDIFFQQRCPVNTCTIVRDNPDDADLILFKDYITHVGRRSYNQVWMLYFLECPYHTQSVKSALINWTATYRRDSDIVAPYERWQYYDSSITQISQTFNYAANKTKKVAWFVSNCHPRNQRMHYARELSKYIQVDIYGACGSLRCPRSQSQTCFDMLDEDYKFYLAFENSNCKDYITEKFFVNGLGHNVLPIVMGAHPTDYARSSPYRSYIHVDEFETPKELAEYLHRLDRDDDLYNSYFRWKGTGEFINTYFWCRVCAMLHDDRPPKYYKDVNEWWRGDGVCTTSSWREHDLVRPQNT</sequence>
<feature type="transmembrane region" description="Helical" evidence="12">
    <location>
        <begin position="12"/>
        <end position="29"/>
    </location>
</feature>
<evidence type="ECO:0000256" key="7">
    <source>
        <dbReference type="ARBA" id="ARBA00022968"/>
    </source>
</evidence>
<comment type="similarity">
    <text evidence="3 12">Belongs to the glycosyltransferase 10 family.</text>
</comment>
<evidence type="ECO:0000313" key="16">
    <source>
        <dbReference type="Proteomes" id="UP000078540"/>
    </source>
</evidence>
<dbReference type="UniPathway" id="UPA00378"/>
<dbReference type="GO" id="GO:0032580">
    <property type="term" value="C:Golgi cisterna membrane"/>
    <property type="evidence" value="ECO:0007669"/>
    <property type="project" value="UniProtKB-SubCell"/>
</dbReference>
<name>A0A195BCP2_9HYME</name>
<dbReference type="GO" id="GO:0008417">
    <property type="term" value="F:fucosyltransferase activity"/>
    <property type="evidence" value="ECO:0007669"/>
    <property type="project" value="InterPro"/>
</dbReference>
<feature type="domain" description="Fucosyltransferase C-terminal" evidence="13">
    <location>
        <begin position="330"/>
        <end position="504"/>
    </location>
</feature>
<keyword evidence="9 12" id="KW-0333">Golgi apparatus</keyword>
<evidence type="ECO:0000256" key="4">
    <source>
        <dbReference type="ARBA" id="ARBA00022676"/>
    </source>
</evidence>
<evidence type="ECO:0000256" key="8">
    <source>
        <dbReference type="ARBA" id="ARBA00022989"/>
    </source>
</evidence>
<dbReference type="PANTHER" id="PTHR48438:SF1">
    <property type="entry name" value="ALPHA-(1,3)-FUCOSYLTRANSFERASE C-RELATED"/>
    <property type="match status" value="1"/>
</dbReference>
<comment type="pathway">
    <text evidence="2">Protein modification; protein glycosylation.</text>
</comment>
<keyword evidence="8 12" id="KW-1133">Transmembrane helix</keyword>
<evidence type="ECO:0000256" key="12">
    <source>
        <dbReference type="RuleBase" id="RU003832"/>
    </source>
</evidence>
<keyword evidence="6 12" id="KW-0812">Transmembrane</keyword>
<evidence type="ECO:0000256" key="6">
    <source>
        <dbReference type="ARBA" id="ARBA00022692"/>
    </source>
</evidence>
<dbReference type="Pfam" id="PF00852">
    <property type="entry name" value="Glyco_transf_10"/>
    <property type="match status" value="1"/>
</dbReference>
<dbReference type="Pfam" id="PF17039">
    <property type="entry name" value="Glyco_tran_10_N"/>
    <property type="match status" value="1"/>
</dbReference>
<feature type="domain" description="Fucosyltransferase N-terminal" evidence="14">
    <location>
        <begin position="237"/>
        <end position="309"/>
    </location>
</feature>
<evidence type="ECO:0000256" key="1">
    <source>
        <dbReference type="ARBA" id="ARBA00004447"/>
    </source>
</evidence>
<dbReference type="STRING" id="520822.A0A195BCP2"/>
<dbReference type="Proteomes" id="UP000078540">
    <property type="component" value="Unassembled WGS sequence"/>
</dbReference>
<evidence type="ECO:0000256" key="3">
    <source>
        <dbReference type="ARBA" id="ARBA00008919"/>
    </source>
</evidence>
<comment type="subcellular location">
    <subcellularLocation>
        <location evidence="1 12">Golgi apparatus</location>
        <location evidence="1 12">Golgi stack membrane</location>
        <topology evidence="1 12">Single-pass type II membrane protein</topology>
    </subcellularLocation>
</comment>
<keyword evidence="10 12" id="KW-0472">Membrane</keyword>
<dbReference type="EMBL" id="KQ976524">
    <property type="protein sequence ID" value="KYM81987.1"/>
    <property type="molecule type" value="Genomic_DNA"/>
</dbReference>
<keyword evidence="11" id="KW-0325">Glycoprotein</keyword>
<dbReference type="InterPro" id="IPR055270">
    <property type="entry name" value="Glyco_tran_10_C"/>
</dbReference>
<dbReference type="Gene3D" id="3.40.50.11660">
    <property type="entry name" value="Glycosyl transferase family 10, C-terminal domain"/>
    <property type="match status" value="1"/>
</dbReference>
<evidence type="ECO:0000259" key="13">
    <source>
        <dbReference type="Pfam" id="PF00852"/>
    </source>
</evidence>
<keyword evidence="16" id="KW-1185">Reference proteome</keyword>
<evidence type="ECO:0000256" key="2">
    <source>
        <dbReference type="ARBA" id="ARBA00004922"/>
    </source>
</evidence>
<keyword evidence="7" id="KW-0735">Signal-anchor</keyword>
<dbReference type="InterPro" id="IPR038577">
    <property type="entry name" value="GT10-like_C_sf"/>
</dbReference>
<dbReference type="SUPFAM" id="SSF53756">
    <property type="entry name" value="UDP-Glycosyltransferase/glycogen phosphorylase"/>
    <property type="match status" value="1"/>
</dbReference>
<dbReference type="AlphaFoldDB" id="A0A195BCP2"/>
<reference evidence="15 16" key="1">
    <citation type="submission" date="2015-09" db="EMBL/GenBank/DDBJ databases">
        <title>Atta colombica WGS genome.</title>
        <authorList>
            <person name="Nygaard S."/>
            <person name="Hu H."/>
            <person name="Boomsma J."/>
            <person name="Zhang G."/>
        </authorList>
    </citation>
    <scope>NUCLEOTIDE SEQUENCE [LARGE SCALE GENOMIC DNA]</scope>
    <source>
        <strain evidence="15">Treedump-2</strain>
        <tissue evidence="15">Whole body</tissue>
    </source>
</reference>